<protein>
    <submittedName>
        <fullName evidence="2">NfeD family protein</fullName>
    </submittedName>
</protein>
<organism evidence="2 3">
    <name type="scientific">Clostridium ganghwense</name>
    <dbReference type="NCBI Taxonomy" id="312089"/>
    <lineage>
        <taxon>Bacteria</taxon>
        <taxon>Bacillati</taxon>
        <taxon>Bacillota</taxon>
        <taxon>Clostridia</taxon>
        <taxon>Eubacteriales</taxon>
        <taxon>Clostridiaceae</taxon>
        <taxon>Clostridium</taxon>
    </lineage>
</organism>
<keyword evidence="1" id="KW-1133">Transmembrane helix</keyword>
<dbReference type="Gene3D" id="2.40.50.140">
    <property type="entry name" value="Nucleic acid-binding proteins"/>
    <property type="match status" value="1"/>
</dbReference>
<keyword evidence="3" id="KW-1185">Reference proteome</keyword>
<name>A0ABT4CVR2_9CLOT</name>
<feature type="transmembrane region" description="Helical" evidence="1">
    <location>
        <begin position="107"/>
        <end position="128"/>
    </location>
</feature>
<evidence type="ECO:0000313" key="2">
    <source>
        <dbReference type="EMBL" id="MCY6372136.1"/>
    </source>
</evidence>
<keyword evidence="1" id="KW-0472">Membrane</keyword>
<reference evidence="2" key="1">
    <citation type="submission" date="2022-12" db="EMBL/GenBank/DDBJ databases">
        <authorList>
            <person name="Wang J."/>
        </authorList>
    </citation>
    <scope>NUCLEOTIDE SEQUENCE</scope>
    <source>
        <strain evidence="2">HY-42-06</strain>
    </source>
</reference>
<comment type="caution">
    <text evidence="2">The sequence shown here is derived from an EMBL/GenBank/DDBJ whole genome shotgun (WGS) entry which is preliminary data.</text>
</comment>
<keyword evidence="1" id="KW-0812">Transmembrane</keyword>
<gene>
    <name evidence="2" type="ORF">OXH55_16015</name>
</gene>
<evidence type="ECO:0000313" key="3">
    <source>
        <dbReference type="Proteomes" id="UP001079657"/>
    </source>
</evidence>
<dbReference type="InterPro" id="IPR012340">
    <property type="entry name" value="NA-bd_OB-fold"/>
</dbReference>
<feature type="transmembrane region" description="Helical" evidence="1">
    <location>
        <begin position="14"/>
        <end position="37"/>
    </location>
</feature>
<feature type="transmembrane region" description="Helical" evidence="1">
    <location>
        <begin position="82"/>
        <end position="101"/>
    </location>
</feature>
<evidence type="ECO:0000256" key="1">
    <source>
        <dbReference type="SAM" id="Phobius"/>
    </source>
</evidence>
<dbReference type="RefSeq" id="WP_268051066.1">
    <property type="nucleotide sequence ID" value="NZ_JAPQES010000006.1"/>
</dbReference>
<dbReference type="EMBL" id="JAPQES010000006">
    <property type="protein sequence ID" value="MCY6372136.1"/>
    <property type="molecule type" value="Genomic_DNA"/>
</dbReference>
<proteinExistence type="predicted"/>
<sequence length="215" mass="23705">MAAWWSGISGFEKFFWALAIPFTALFVMQMGMLILGLDNGIDTPDINDSIDFDVKSDVDIDADIDMNLNPNVPLKLVTLRNIIIFFTIFSWTGIMGVRHGYSKMLTIALGIILGTIVIVILSSVYKLIFKLTESGNMNLKNAIGATGEVYLTIPDNGKEGGKVHVIFQSSLREVPAITYGEKLKTGTKIKVIGIEQNFLVVKSLEENHKGDIYNG</sequence>
<accession>A0ABT4CVR2</accession>
<dbReference type="Proteomes" id="UP001079657">
    <property type="component" value="Unassembled WGS sequence"/>
</dbReference>